<gene>
    <name evidence="1" type="ORF">HGRIS_002840</name>
</gene>
<dbReference type="Proteomes" id="UP001556367">
    <property type="component" value="Unassembled WGS sequence"/>
</dbReference>
<sequence>MPFYVCTRCLRLGLIWKRAPDCKACRGCQFAKVGCEEGASGRCFFDAPKTRRVYDTEGLTSIAGQAQTTVVSRPFLLPPVLVPGHPANTAAAFHEQAEYHLSLVRSLEKQANIAWLAAYRNARLAEEHRRLDTEGFAQLRGFRGPLYLAGLPVTLPGDPGYRLQSYLARLESEQGRDWLHSIDLPEGRLGGDVEALDAEAAEEVDVEAQ</sequence>
<evidence type="ECO:0000313" key="2">
    <source>
        <dbReference type="Proteomes" id="UP001556367"/>
    </source>
</evidence>
<reference evidence="2" key="1">
    <citation type="submission" date="2024-06" db="EMBL/GenBank/DDBJ databases">
        <title>Multi-omics analyses provide insights into the biosynthesis of the anticancer antibiotic pleurotin in Hohenbuehelia grisea.</title>
        <authorList>
            <person name="Weaver J.A."/>
            <person name="Alberti F."/>
        </authorList>
    </citation>
    <scope>NUCLEOTIDE SEQUENCE [LARGE SCALE GENOMIC DNA]</scope>
    <source>
        <strain evidence="2">T-177</strain>
    </source>
</reference>
<comment type="caution">
    <text evidence="1">The sequence shown here is derived from an EMBL/GenBank/DDBJ whole genome shotgun (WGS) entry which is preliminary data.</text>
</comment>
<protein>
    <recommendedName>
        <fullName evidence="3">Zn(2)-C6 fungal-type domain-containing protein</fullName>
    </recommendedName>
</protein>
<organism evidence="1 2">
    <name type="scientific">Hohenbuehelia grisea</name>
    <dbReference type="NCBI Taxonomy" id="104357"/>
    <lineage>
        <taxon>Eukaryota</taxon>
        <taxon>Fungi</taxon>
        <taxon>Dikarya</taxon>
        <taxon>Basidiomycota</taxon>
        <taxon>Agaricomycotina</taxon>
        <taxon>Agaricomycetes</taxon>
        <taxon>Agaricomycetidae</taxon>
        <taxon>Agaricales</taxon>
        <taxon>Pleurotineae</taxon>
        <taxon>Pleurotaceae</taxon>
        <taxon>Hohenbuehelia</taxon>
    </lineage>
</organism>
<proteinExistence type="predicted"/>
<name>A0ABR3JLN8_9AGAR</name>
<evidence type="ECO:0000313" key="1">
    <source>
        <dbReference type="EMBL" id="KAL0956718.1"/>
    </source>
</evidence>
<keyword evidence="2" id="KW-1185">Reference proteome</keyword>
<accession>A0ABR3JLN8</accession>
<evidence type="ECO:0008006" key="3">
    <source>
        <dbReference type="Google" id="ProtNLM"/>
    </source>
</evidence>
<dbReference type="EMBL" id="JASNQZ010000006">
    <property type="protein sequence ID" value="KAL0956718.1"/>
    <property type="molecule type" value="Genomic_DNA"/>
</dbReference>